<organism evidence="3 4">
    <name type="scientific">Tenebrio molitor</name>
    <name type="common">Yellow mealworm beetle</name>
    <dbReference type="NCBI Taxonomy" id="7067"/>
    <lineage>
        <taxon>Eukaryota</taxon>
        <taxon>Metazoa</taxon>
        <taxon>Ecdysozoa</taxon>
        <taxon>Arthropoda</taxon>
        <taxon>Hexapoda</taxon>
        <taxon>Insecta</taxon>
        <taxon>Pterygota</taxon>
        <taxon>Neoptera</taxon>
        <taxon>Endopterygota</taxon>
        <taxon>Coleoptera</taxon>
        <taxon>Polyphaga</taxon>
        <taxon>Cucujiformia</taxon>
        <taxon>Tenebrionidae</taxon>
        <taxon>Tenebrio</taxon>
    </lineage>
</organism>
<evidence type="ECO:0000256" key="1">
    <source>
        <dbReference type="SAM" id="MobiDB-lite"/>
    </source>
</evidence>
<feature type="region of interest" description="Disordered" evidence="1">
    <location>
        <begin position="29"/>
        <end position="69"/>
    </location>
</feature>
<accession>A0A8J6LJJ3</accession>
<comment type="caution">
    <text evidence="3">The sequence shown here is derived from an EMBL/GenBank/DDBJ whole genome shotgun (WGS) entry which is preliminary data.</text>
</comment>
<reference evidence="3" key="2">
    <citation type="submission" date="2021-08" db="EMBL/GenBank/DDBJ databases">
        <authorList>
            <person name="Eriksson T."/>
        </authorList>
    </citation>
    <scope>NUCLEOTIDE SEQUENCE</scope>
    <source>
        <strain evidence="3">Stoneville</strain>
        <tissue evidence="3">Whole head</tissue>
    </source>
</reference>
<dbReference type="Proteomes" id="UP000719412">
    <property type="component" value="Unassembled WGS sequence"/>
</dbReference>
<sequence>MLLRPLRDITFVNSDDSVSLSTKYHRYIPSGPLPVVPADEEEEDEDRTSDDDLDELLSPYSETSNVSER</sequence>
<reference evidence="3" key="1">
    <citation type="journal article" date="2020" name="J Insects Food Feed">
        <title>The yellow mealworm (Tenebrio molitor) genome: a resource for the emerging insects as food and feed industry.</title>
        <authorList>
            <person name="Eriksson T."/>
            <person name="Andere A."/>
            <person name="Kelstrup H."/>
            <person name="Emery V."/>
            <person name="Picard C."/>
        </authorList>
    </citation>
    <scope>NUCLEOTIDE SEQUENCE</scope>
    <source>
        <strain evidence="3">Stoneville</strain>
        <tissue evidence="3">Whole head</tissue>
    </source>
</reference>
<evidence type="ECO:0000313" key="2">
    <source>
        <dbReference type="EMBL" id="KAH0821377.1"/>
    </source>
</evidence>
<dbReference type="EMBL" id="JABDTM020008115">
    <property type="protein sequence ID" value="KAH0821377.1"/>
    <property type="molecule type" value="Genomic_DNA"/>
</dbReference>
<name>A0A8J6LJJ3_TENMO</name>
<proteinExistence type="predicted"/>
<evidence type="ECO:0000313" key="4">
    <source>
        <dbReference type="Proteomes" id="UP000719412"/>
    </source>
</evidence>
<evidence type="ECO:0000313" key="3">
    <source>
        <dbReference type="EMBL" id="KAH0821378.1"/>
    </source>
</evidence>
<dbReference type="AlphaFoldDB" id="A0A8J6LJJ3"/>
<protein>
    <submittedName>
        <fullName evidence="3">Uncharacterized protein</fullName>
    </submittedName>
</protein>
<gene>
    <name evidence="3" type="ORF">GEV33_001413</name>
    <name evidence="2" type="ORF">GEV33_001414</name>
</gene>
<dbReference type="EMBL" id="JABDTM020008114">
    <property type="protein sequence ID" value="KAH0821378.1"/>
    <property type="molecule type" value="Genomic_DNA"/>
</dbReference>
<feature type="compositionally biased region" description="Acidic residues" evidence="1">
    <location>
        <begin position="38"/>
        <end position="55"/>
    </location>
</feature>
<keyword evidence="4" id="KW-1185">Reference proteome</keyword>